<keyword evidence="2" id="KW-1185">Reference proteome</keyword>
<accession>A0ACC2V8L8</accession>
<gene>
    <name evidence="1" type="ORF">QFC21_005581</name>
</gene>
<name>A0ACC2V8L8_9TREE</name>
<proteinExistence type="predicted"/>
<comment type="caution">
    <text evidence="1">The sequence shown here is derived from an EMBL/GenBank/DDBJ whole genome shotgun (WGS) entry which is preliminary data.</text>
</comment>
<dbReference type="EMBL" id="JASBWT010000021">
    <property type="protein sequence ID" value="KAJ9095709.1"/>
    <property type="molecule type" value="Genomic_DNA"/>
</dbReference>
<dbReference type="Proteomes" id="UP001227268">
    <property type="component" value="Unassembled WGS sequence"/>
</dbReference>
<evidence type="ECO:0000313" key="1">
    <source>
        <dbReference type="EMBL" id="KAJ9095709.1"/>
    </source>
</evidence>
<evidence type="ECO:0000313" key="2">
    <source>
        <dbReference type="Proteomes" id="UP001227268"/>
    </source>
</evidence>
<organism evidence="1 2">
    <name type="scientific">Naganishia friedmannii</name>
    <dbReference type="NCBI Taxonomy" id="89922"/>
    <lineage>
        <taxon>Eukaryota</taxon>
        <taxon>Fungi</taxon>
        <taxon>Dikarya</taxon>
        <taxon>Basidiomycota</taxon>
        <taxon>Agaricomycotina</taxon>
        <taxon>Tremellomycetes</taxon>
        <taxon>Filobasidiales</taxon>
        <taxon>Filobasidiaceae</taxon>
        <taxon>Naganishia</taxon>
    </lineage>
</organism>
<sequence>MSNGLAVQVAKHNNLLRAIEAVDYAPPLMKRTQVQLELAQNRLEDVNRKLRAAEAATKRQYRTWTEVKNRKHKRMWSRLIHPPSDEEVASETKQRQERIYLDTFAEEQGLRVERDLLILQMRETEGKIENLTQICREHTRLRNELDHLYERVFDGPTPMHPEEDQAEQACKAALWRYREIQGEIKDESCVLASLQKADRMMDLADQSLAQGDNSSLAAAQRQADSARMLVEQARKSRPAIPGLHVLDIPQWRMSDVLFDTVLTDLDAHRKISAVISKSQQEHEQLRKATGRSQVRLDHLEVREEQADAELTEARKCLEELRREILQRAADTLPTYQPRASGPPPSIDALFPRNPVADALTSETE</sequence>
<reference evidence="1" key="1">
    <citation type="submission" date="2023-04" db="EMBL/GenBank/DDBJ databases">
        <title>Draft Genome sequencing of Naganishia species isolated from polar environments using Oxford Nanopore Technology.</title>
        <authorList>
            <person name="Leo P."/>
            <person name="Venkateswaran K."/>
        </authorList>
    </citation>
    <scope>NUCLEOTIDE SEQUENCE</scope>
    <source>
        <strain evidence="1">MNA-CCFEE 5423</strain>
    </source>
</reference>
<protein>
    <submittedName>
        <fullName evidence="1">Uncharacterized protein</fullName>
    </submittedName>
</protein>